<protein>
    <submittedName>
        <fullName evidence="1">Uncharacterized protein</fullName>
    </submittedName>
</protein>
<gene>
    <name evidence="1" type="ORF">GCM10010170_058660</name>
</gene>
<accession>A0ABN3GW76</accession>
<proteinExistence type="predicted"/>
<name>A0ABN3GW76_9ACTN</name>
<evidence type="ECO:0000313" key="1">
    <source>
        <dbReference type="EMBL" id="GAA2362515.1"/>
    </source>
</evidence>
<dbReference type="Proteomes" id="UP001501444">
    <property type="component" value="Unassembled WGS sequence"/>
</dbReference>
<reference evidence="1 2" key="1">
    <citation type="journal article" date="2019" name="Int. J. Syst. Evol. Microbiol.">
        <title>The Global Catalogue of Microorganisms (GCM) 10K type strain sequencing project: providing services to taxonomists for standard genome sequencing and annotation.</title>
        <authorList>
            <consortium name="The Broad Institute Genomics Platform"/>
            <consortium name="The Broad Institute Genome Sequencing Center for Infectious Disease"/>
            <person name="Wu L."/>
            <person name="Ma J."/>
        </authorList>
    </citation>
    <scope>NUCLEOTIDE SEQUENCE [LARGE SCALE GENOMIC DNA]</scope>
    <source>
        <strain evidence="1 2">JCM 3272</strain>
    </source>
</reference>
<evidence type="ECO:0000313" key="2">
    <source>
        <dbReference type="Proteomes" id="UP001501444"/>
    </source>
</evidence>
<keyword evidence="2" id="KW-1185">Reference proteome</keyword>
<comment type="caution">
    <text evidence="1">The sequence shown here is derived from an EMBL/GenBank/DDBJ whole genome shotgun (WGS) entry which is preliminary data.</text>
</comment>
<dbReference type="EMBL" id="BAAARV010000055">
    <property type="protein sequence ID" value="GAA2362515.1"/>
    <property type="molecule type" value="Genomic_DNA"/>
</dbReference>
<sequence>MQADQAGAGLRRCPVRAKLAPSGASCHQRGTVRVCHLLRYGAGVLHSVPGLSGPLTTEFEVGFIGAERAEVRASLMDSVGVPFEC</sequence>
<organism evidence="1 2">
    <name type="scientific">Dactylosporangium salmoneum</name>
    <dbReference type="NCBI Taxonomy" id="53361"/>
    <lineage>
        <taxon>Bacteria</taxon>
        <taxon>Bacillati</taxon>
        <taxon>Actinomycetota</taxon>
        <taxon>Actinomycetes</taxon>
        <taxon>Micromonosporales</taxon>
        <taxon>Micromonosporaceae</taxon>
        <taxon>Dactylosporangium</taxon>
    </lineage>
</organism>